<reference evidence="7 8" key="1">
    <citation type="submission" date="2018-01" db="EMBL/GenBank/DDBJ databases">
        <authorList>
            <person name="Gaut B.S."/>
            <person name="Morton B.R."/>
            <person name="Clegg M.T."/>
            <person name="Duvall M.R."/>
        </authorList>
    </citation>
    <scope>NUCLEOTIDE SEQUENCE [LARGE SCALE GENOMIC DNA]</scope>
    <source>
        <strain evidence="7">GP69</strain>
    </source>
</reference>
<dbReference type="Proteomes" id="UP000236311">
    <property type="component" value="Unassembled WGS sequence"/>
</dbReference>
<sequence>MRSWNVGRNAAVGLACQIIILILNFLTRTVFTKCLASEYLGITGLFSNVLSILSLSELGIGSAIVYALYRPFAEDNQDKIRALIRFYKKAYSYIGTVIFFLGVALIPFLPYLIKEKNTSVNILIIFALYLFQSVISYWFLAYRSAMLTASQNEYVITLVNCLCTVCMCVFQMTVLLCFKGQDIALYLYIFIQVLSNIAMNGIISYVVGKKYPYINSREESRLEQIEKQGIFRNVFGLSLYRITSTINSSADSIIISSFVNITSVGLYSNYTLLQLAVVRILGVIYNPLTASIGNLNVTESKEKNKFIFDCLNLMSFWTYGFCSICLFILLNPFIGGIWLGKEWLLDEKTVAAFVIKFLIDGLLAAVIKFREAAGLFYNARIRYLLSVVINVSTSIFFVYNMKLGIFGVLVGSILAELLTLAIDPIIVFKYVFQKKAASFYFTYFKYLLIILATTVLLRFITGLYNSYSILGFAVSLMICMILPNLIWFLLFRNTEEFKYLSKAAFGVVNRVKSKLSKEINEK</sequence>
<keyword evidence="8" id="KW-1185">Reference proteome</keyword>
<keyword evidence="4 6" id="KW-1133">Transmembrane helix</keyword>
<feature type="transmembrane region" description="Helical" evidence="6">
    <location>
        <begin position="48"/>
        <end position="69"/>
    </location>
</feature>
<proteinExistence type="predicted"/>
<organism evidence="7 8">
    <name type="scientific">Acetatifactor muris</name>
    <dbReference type="NCBI Taxonomy" id="879566"/>
    <lineage>
        <taxon>Bacteria</taxon>
        <taxon>Bacillati</taxon>
        <taxon>Bacillota</taxon>
        <taxon>Clostridia</taxon>
        <taxon>Lachnospirales</taxon>
        <taxon>Lachnospiraceae</taxon>
        <taxon>Acetatifactor</taxon>
    </lineage>
</organism>
<evidence type="ECO:0000256" key="5">
    <source>
        <dbReference type="ARBA" id="ARBA00023136"/>
    </source>
</evidence>
<dbReference type="InterPro" id="IPR002797">
    <property type="entry name" value="Polysacc_synth"/>
</dbReference>
<feature type="transmembrane region" description="Helical" evidence="6">
    <location>
        <begin position="350"/>
        <end position="369"/>
    </location>
</feature>
<keyword evidence="5 6" id="KW-0472">Membrane</keyword>
<dbReference type="PANTHER" id="PTHR30250">
    <property type="entry name" value="PST FAMILY PREDICTED COLANIC ACID TRANSPORTER"/>
    <property type="match status" value="1"/>
</dbReference>
<dbReference type="PANTHER" id="PTHR30250:SF26">
    <property type="entry name" value="PSMA PROTEIN"/>
    <property type="match status" value="1"/>
</dbReference>
<gene>
    <name evidence="7" type="ORF">AMURIS_01604</name>
</gene>
<feature type="transmembrane region" description="Helical" evidence="6">
    <location>
        <begin position="405"/>
        <end position="431"/>
    </location>
</feature>
<feature type="transmembrane region" description="Helical" evidence="6">
    <location>
        <begin position="443"/>
        <end position="461"/>
    </location>
</feature>
<dbReference type="OrthoDB" id="8609648at2"/>
<comment type="subcellular location">
    <subcellularLocation>
        <location evidence="1">Cell membrane</location>
        <topology evidence="1">Multi-pass membrane protein</topology>
    </subcellularLocation>
</comment>
<evidence type="ECO:0000256" key="1">
    <source>
        <dbReference type="ARBA" id="ARBA00004651"/>
    </source>
</evidence>
<accession>A0A2K4ZEK8</accession>
<evidence type="ECO:0000256" key="3">
    <source>
        <dbReference type="ARBA" id="ARBA00022692"/>
    </source>
</evidence>
<dbReference type="RefSeq" id="WP_103238961.1">
    <property type="nucleotide sequence ID" value="NZ_JANJZD010000014.1"/>
</dbReference>
<evidence type="ECO:0000256" key="2">
    <source>
        <dbReference type="ARBA" id="ARBA00022475"/>
    </source>
</evidence>
<feature type="transmembrane region" description="Helical" evidence="6">
    <location>
        <begin position="467"/>
        <end position="491"/>
    </location>
</feature>
<dbReference type="GO" id="GO:0005886">
    <property type="term" value="C:plasma membrane"/>
    <property type="evidence" value="ECO:0007669"/>
    <property type="project" value="UniProtKB-SubCell"/>
</dbReference>
<dbReference type="Pfam" id="PF01943">
    <property type="entry name" value="Polysacc_synt"/>
    <property type="match status" value="1"/>
</dbReference>
<feature type="transmembrane region" description="Helical" evidence="6">
    <location>
        <begin position="154"/>
        <end position="173"/>
    </location>
</feature>
<dbReference type="InterPro" id="IPR050833">
    <property type="entry name" value="Poly_Biosynth_Transport"/>
</dbReference>
<feature type="transmembrane region" description="Helical" evidence="6">
    <location>
        <begin position="185"/>
        <end position="207"/>
    </location>
</feature>
<evidence type="ECO:0000256" key="6">
    <source>
        <dbReference type="SAM" id="Phobius"/>
    </source>
</evidence>
<keyword evidence="3 6" id="KW-0812">Transmembrane</keyword>
<evidence type="ECO:0000313" key="8">
    <source>
        <dbReference type="Proteomes" id="UP000236311"/>
    </source>
</evidence>
<evidence type="ECO:0000256" key="4">
    <source>
        <dbReference type="ARBA" id="ARBA00022989"/>
    </source>
</evidence>
<feature type="transmembrane region" description="Helical" evidence="6">
    <location>
        <begin position="381"/>
        <end position="399"/>
    </location>
</feature>
<feature type="transmembrane region" description="Helical" evidence="6">
    <location>
        <begin position="310"/>
        <end position="330"/>
    </location>
</feature>
<evidence type="ECO:0000313" key="7">
    <source>
        <dbReference type="EMBL" id="SOY28890.1"/>
    </source>
</evidence>
<name>A0A2K4ZEK8_9FIRM</name>
<feature type="transmembrane region" description="Helical" evidence="6">
    <location>
        <begin position="90"/>
        <end position="113"/>
    </location>
</feature>
<dbReference type="AlphaFoldDB" id="A0A2K4ZEK8"/>
<keyword evidence="2" id="KW-1003">Cell membrane</keyword>
<feature type="transmembrane region" description="Helical" evidence="6">
    <location>
        <begin position="119"/>
        <end position="142"/>
    </location>
</feature>
<protein>
    <submittedName>
        <fullName evidence="7">Polysaccharide biosynthesis protein</fullName>
    </submittedName>
</protein>
<dbReference type="EMBL" id="OFSM01000007">
    <property type="protein sequence ID" value="SOY28890.1"/>
    <property type="molecule type" value="Genomic_DNA"/>
</dbReference>